<dbReference type="InterPro" id="IPR025743">
    <property type="entry name" value="TssM1_N"/>
</dbReference>
<dbReference type="PANTHER" id="PTHR36153:SF1">
    <property type="entry name" value="TYPE VI SECRETION SYSTEM COMPONENT TSSM1"/>
    <property type="match status" value="1"/>
</dbReference>
<protein>
    <recommendedName>
        <fullName evidence="2">Type VI secretion system component TssM1 N-terminal domain-containing protein</fullName>
    </recommendedName>
</protein>
<dbReference type="InterPro" id="IPR053156">
    <property type="entry name" value="T6SS_TssM-like"/>
</dbReference>
<keyword evidence="1" id="KW-1133">Transmembrane helix</keyword>
<accession>A0A843SIX4</accession>
<evidence type="ECO:0000313" key="4">
    <source>
        <dbReference type="Proteomes" id="UP000444318"/>
    </source>
</evidence>
<comment type="caution">
    <text evidence="3">The sequence shown here is derived from an EMBL/GenBank/DDBJ whole genome shotgun (WGS) entry which is preliminary data.</text>
</comment>
<reference evidence="3 4" key="1">
    <citation type="submission" date="2019-10" db="EMBL/GenBank/DDBJ databases">
        <title>Two novel species isolated from a subtropical stream in China.</title>
        <authorList>
            <person name="Lu H."/>
        </authorList>
    </citation>
    <scope>NUCLEOTIDE SEQUENCE [LARGE SCALE GENOMIC DNA]</scope>
    <source>
        <strain evidence="3 4">FT103W</strain>
    </source>
</reference>
<feature type="transmembrane region" description="Helical" evidence="1">
    <location>
        <begin position="427"/>
        <end position="448"/>
    </location>
</feature>
<evidence type="ECO:0000313" key="3">
    <source>
        <dbReference type="EMBL" id="MQA20336.1"/>
    </source>
</evidence>
<feature type="domain" description="Type VI secretion system component TssM1 N-terminal" evidence="2">
    <location>
        <begin position="149"/>
        <end position="430"/>
    </location>
</feature>
<dbReference type="Proteomes" id="UP000444318">
    <property type="component" value="Unassembled WGS sequence"/>
</dbReference>
<feature type="transmembrane region" description="Helical" evidence="1">
    <location>
        <begin position="12"/>
        <end position="32"/>
    </location>
</feature>
<organism evidence="3 4">
    <name type="scientific">Rugamonas rivuli</name>
    <dbReference type="NCBI Taxonomy" id="2743358"/>
    <lineage>
        <taxon>Bacteria</taxon>
        <taxon>Pseudomonadati</taxon>
        <taxon>Pseudomonadota</taxon>
        <taxon>Betaproteobacteria</taxon>
        <taxon>Burkholderiales</taxon>
        <taxon>Oxalobacteraceae</taxon>
        <taxon>Telluria group</taxon>
        <taxon>Rugamonas</taxon>
    </lineage>
</organism>
<keyword evidence="1" id="KW-0812">Transmembrane</keyword>
<sequence>MNFLSDNTAIATLLVLTLLVMLLFAIVIWAAMKGAEKADQPAEQKPRLISADSLKQSFRVAVELIENNIAARSERYSLAWTLVLNEGSAGRELPLLQSGLQSALSTDSALTAGAQGISWNFFDHGVAVQLQSDLLGSPDPEASGANAMANSTWDDFLGLCRNYRPDRPFDSIVVAIPARAFLDADGAGQLDLAARAKAIHRRLWLAQNRLALRFPIYLAISDCETIPGFARFAAALPEPLRRSMLGWSSPHELAAPFQAQWMDTAMNEIGRTLSDSCAELCALEPSDADSSAYFLLPNQVERLRAGVKLFAEELMRPSAYHEPFLLRGIYLTGDCSDEAALLGAGLAADDDGFMAVDQAASAPAAALPERTEPSLAADGAMPLYAAGQGSAVPAFLRDIFERKIFAEAGLVRSSSVHRMRRPAMSRVARWSAVAIPAVWVVGLLFATLNLHRLGSDVVLYLTKLDHDTRASLQANSRSLADPAQSRRRAIEALQNIEQMGNARLGSVFMPGSWPWFDDLHQRVRGRMEKGFADNAFDPLRRSMYSRVSEQTGVPVDPVSGSLIIGGRCTLPARWSETTSAPNTALNMENLPEFAALLQYVERMEQLDLVQQAMMRLKTPTSGPPSGEDLALVVRMLLGSELSGDPTHTAALFRRAAKDVTSLTVEPLQAAAGCSFRLAVRATAKRLYINNGLLKAEQAIGEASAALYEADPKADAATNIVIWQALRAALKTQEAYLTSGKGAWMHRSTPDLGPAWDNLLQKVENVSMLGKPVADDARKQVDDGFSQFLSLWDATLSADSHSQGLSSGLEWSEANGAWAFAADRKALMDALNGLLSQPFMKVNHLSRLPEVPPGSTISWDGSRLEQVQALADARKRVQTDFLPKFPNMLQAPAARLADGALGETARDLLSQAYIISAREVQAPATEADRAKALRVRSWLQDIGATAVADNLTAVLGRDALTRLQLLDETLTRAEVFVPRDRAFRSWNGEKAPLLDAFGAADAGALAAYVSQQQSFIEATGKDAETLLLQLGGAGAGNPLVTRWQATVADLNRYKLKSPTSSLTALEQFVLTGAADLDIHNCLDKLSARAAQRRATDVFSERMQGLQAGLYSRCRDLLQTGYQDAWTRFADAFNAGLANRAPFRALAPPDAGANAGSSANAKVAQGDRTAADVDEVGSVLKLFDRVHVLALASDRDPTRPSPASTVRKVDDQMQKVRELLAPLYPSEEGQAAGLDVLAEFRANSAVESEGNKIIDWALSIGSQTVHQRDAARALRWEPGLPVVLTLRVAQDGPVIPQAEAGHPGMAVDQRTVSYRFDDPWALFSLVSAYREADAAPATGARSQLLKFEFPMVAVGDGRVATRDSRARVFVRLTVSAAGKRTPLVWPPVFPVKAPAW</sequence>
<evidence type="ECO:0000256" key="1">
    <source>
        <dbReference type="SAM" id="Phobius"/>
    </source>
</evidence>
<dbReference type="Pfam" id="PF14331">
    <property type="entry name" value="IcmF-related_N"/>
    <property type="match status" value="1"/>
</dbReference>
<keyword evidence="1" id="KW-0472">Membrane</keyword>
<keyword evidence="4" id="KW-1185">Reference proteome</keyword>
<name>A0A843SIX4_9BURK</name>
<dbReference type="PANTHER" id="PTHR36153">
    <property type="entry name" value="INNER MEMBRANE PROTEIN-RELATED"/>
    <property type="match status" value="1"/>
</dbReference>
<evidence type="ECO:0000259" key="2">
    <source>
        <dbReference type="Pfam" id="PF14331"/>
    </source>
</evidence>
<dbReference type="EMBL" id="WHUF01000003">
    <property type="protein sequence ID" value="MQA20336.1"/>
    <property type="molecule type" value="Genomic_DNA"/>
</dbReference>
<proteinExistence type="predicted"/>
<gene>
    <name evidence="3" type="ORF">GEV01_12525</name>
</gene>